<evidence type="ECO:0000256" key="5">
    <source>
        <dbReference type="ARBA" id="ARBA00022490"/>
    </source>
</evidence>
<name>A0ABV9JEG0_9LACT</name>
<proteinExistence type="inferred from homology"/>
<evidence type="ECO:0000256" key="2">
    <source>
        <dbReference type="ARBA" id="ARBA00004667"/>
    </source>
</evidence>
<sequence length="317" mass="35586">MENENILLPEEAGEMTIAGVSKLREIEQQLRQLFEKKDIQEVMPPNFEYASLYTRLDAGFEQEKMFQFINHEGAPIALRYDFTVPLARKFALSGEKTARYSYFGKVFRKEKRHKGRRTESYQIGTELLGTSEIEGDNEILALTFASLQELSLKNTILGIGSAAFYKRLCEMVGDEAGWLTDILSKKDLTAMDSFAKEGNFREGFQNLLLALPTVTDVETLDRLVWLAGDKILVGAFTQLSTLYKNLPTQENVIFDLGMVPAMGYYTGLMFQVYAEGAAQPIISGGRYDELIKKFGAKTGAVGFCVHMDNVLKGLDND</sequence>
<evidence type="ECO:0000313" key="12">
    <source>
        <dbReference type="Proteomes" id="UP001595987"/>
    </source>
</evidence>
<dbReference type="RefSeq" id="WP_213536243.1">
    <property type="nucleotide sequence ID" value="NZ_BOVQ01000006.1"/>
</dbReference>
<evidence type="ECO:0000256" key="8">
    <source>
        <dbReference type="ARBA" id="ARBA00025246"/>
    </source>
</evidence>
<evidence type="ECO:0000256" key="9">
    <source>
        <dbReference type="HAMAP-Rule" id="MF_00125"/>
    </source>
</evidence>
<comment type="subcellular location">
    <subcellularLocation>
        <location evidence="1 9">Cytoplasm</location>
    </subcellularLocation>
</comment>
<dbReference type="CDD" id="cd00773">
    <property type="entry name" value="HisRS-like_core"/>
    <property type="match status" value="1"/>
</dbReference>
<dbReference type="InterPro" id="IPR006195">
    <property type="entry name" value="aa-tRNA-synth_II"/>
</dbReference>
<dbReference type="Proteomes" id="UP001595987">
    <property type="component" value="Unassembled WGS sequence"/>
</dbReference>
<dbReference type="PANTHER" id="PTHR43707:SF6">
    <property type="entry name" value="ATP PHOSPHORIBOSYLTRANSFERASE REGULATORY SUBUNIT"/>
    <property type="match status" value="1"/>
</dbReference>
<evidence type="ECO:0000256" key="4">
    <source>
        <dbReference type="ARBA" id="ARBA00020397"/>
    </source>
</evidence>
<dbReference type="InterPro" id="IPR004516">
    <property type="entry name" value="HisRS/HisZ"/>
</dbReference>
<dbReference type="InterPro" id="IPR041715">
    <property type="entry name" value="HisRS-like_core"/>
</dbReference>
<dbReference type="InterPro" id="IPR004517">
    <property type="entry name" value="HisZ"/>
</dbReference>
<comment type="similarity">
    <text evidence="3 9">Belongs to the class-II aminoacyl-tRNA synthetase family. HisZ subfamily.</text>
</comment>
<dbReference type="SUPFAM" id="SSF55681">
    <property type="entry name" value="Class II aaRS and biotin synthetases"/>
    <property type="match status" value="1"/>
</dbReference>
<dbReference type="EMBL" id="JBHSGD010000008">
    <property type="protein sequence ID" value="MFC4653117.1"/>
    <property type="molecule type" value="Genomic_DNA"/>
</dbReference>
<dbReference type="Gene3D" id="3.30.930.10">
    <property type="entry name" value="Bira Bifunctional Protein, Domain 2"/>
    <property type="match status" value="1"/>
</dbReference>
<keyword evidence="7 9" id="KW-0368">Histidine biosynthesis</keyword>
<keyword evidence="6 9" id="KW-0028">Amino-acid biosynthesis</keyword>
<dbReference type="PIRSF" id="PIRSF001549">
    <property type="entry name" value="His-tRNA_synth"/>
    <property type="match status" value="1"/>
</dbReference>
<comment type="caution">
    <text evidence="11">The sequence shown here is derived from an EMBL/GenBank/DDBJ whole genome shotgun (WGS) entry which is preliminary data.</text>
</comment>
<dbReference type="PANTHER" id="PTHR43707">
    <property type="entry name" value="HISTIDYL-TRNA SYNTHETASE"/>
    <property type="match status" value="1"/>
</dbReference>
<dbReference type="Pfam" id="PF13393">
    <property type="entry name" value="tRNA-synt_His"/>
    <property type="match status" value="1"/>
</dbReference>
<organism evidence="11 12">
    <name type="scientific">Lactococcus nasutitermitis</name>
    <dbReference type="NCBI Taxonomy" id="1652957"/>
    <lineage>
        <taxon>Bacteria</taxon>
        <taxon>Bacillati</taxon>
        <taxon>Bacillota</taxon>
        <taxon>Bacilli</taxon>
        <taxon>Lactobacillales</taxon>
        <taxon>Streptococcaceae</taxon>
        <taxon>Lactococcus</taxon>
    </lineage>
</organism>
<evidence type="ECO:0000256" key="6">
    <source>
        <dbReference type="ARBA" id="ARBA00022605"/>
    </source>
</evidence>
<comment type="function">
    <text evidence="8 9">Required for the first step of histidine biosynthesis. May allow the feedback regulation of ATP phosphoribosyltransferase activity by histidine.</text>
</comment>
<comment type="pathway">
    <text evidence="2 9">Amino-acid biosynthesis; L-histidine biosynthesis; L-histidine from 5-phospho-alpha-D-ribose 1-diphosphate: step 1/9.</text>
</comment>
<keyword evidence="5 9" id="KW-0963">Cytoplasm</keyword>
<keyword evidence="11" id="KW-0808">Transferase</keyword>
<evidence type="ECO:0000256" key="3">
    <source>
        <dbReference type="ARBA" id="ARBA00005539"/>
    </source>
</evidence>
<dbReference type="PROSITE" id="PS50862">
    <property type="entry name" value="AA_TRNA_LIGASE_II"/>
    <property type="match status" value="1"/>
</dbReference>
<comment type="subunit">
    <text evidence="9">Heteromultimer composed of HisG and HisZ subunits.</text>
</comment>
<evidence type="ECO:0000256" key="7">
    <source>
        <dbReference type="ARBA" id="ARBA00023102"/>
    </source>
</evidence>
<evidence type="ECO:0000259" key="10">
    <source>
        <dbReference type="PROSITE" id="PS50862"/>
    </source>
</evidence>
<dbReference type="HAMAP" id="MF_00125">
    <property type="entry name" value="HisZ"/>
    <property type="match status" value="1"/>
</dbReference>
<keyword evidence="11" id="KW-0328">Glycosyltransferase</keyword>
<evidence type="ECO:0000313" key="11">
    <source>
        <dbReference type="EMBL" id="MFC4653117.1"/>
    </source>
</evidence>
<comment type="miscellaneous">
    <text evidence="9">This function is generally fulfilled by the C-terminal part of HisG, which is missing in some bacteria such as this one.</text>
</comment>
<protein>
    <recommendedName>
        <fullName evidence="4 9">ATP phosphoribosyltransferase regulatory subunit</fullName>
    </recommendedName>
</protein>
<reference evidence="12" key="1">
    <citation type="journal article" date="2019" name="Int. J. Syst. Evol. Microbiol.">
        <title>The Global Catalogue of Microorganisms (GCM) 10K type strain sequencing project: providing services to taxonomists for standard genome sequencing and annotation.</title>
        <authorList>
            <consortium name="The Broad Institute Genomics Platform"/>
            <consortium name="The Broad Institute Genome Sequencing Center for Infectious Disease"/>
            <person name="Wu L."/>
            <person name="Ma J."/>
        </authorList>
    </citation>
    <scope>NUCLEOTIDE SEQUENCE [LARGE SCALE GENOMIC DNA]</scope>
    <source>
        <strain evidence="12">CCUG 63287</strain>
    </source>
</reference>
<keyword evidence="12" id="KW-1185">Reference proteome</keyword>
<dbReference type="GO" id="GO:0016757">
    <property type="term" value="F:glycosyltransferase activity"/>
    <property type="evidence" value="ECO:0007669"/>
    <property type="project" value="UniProtKB-KW"/>
</dbReference>
<gene>
    <name evidence="9" type="primary">hisZ</name>
    <name evidence="11" type="ORF">ACFO26_09395</name>
</gene>
<feature type="domain" description="Aminoacyl-transfer RNA synthetases class-II family profile" evidence="10">
    <location>
        <begin position="24"/>
        <end position="134"/>
    </location>
</feature>
<accession>A0ABV9JEG0</accession>
<evidence type="ECO:0000256" key="1">
    <source>
        <dbReference type="ARBA" id="ARBA00004496"/>
    </source>
</evidence>
<dbReference type="InterPro" id="IPR045864">
    <property type="entry name" value="aa-tRNA-synth_II/BPL/LPL"/>
</dbReference>